<dbReference type="EMBL" id="CALNXK010000018">
    <property type="protein sequence ID" value="CAH3106003.1"/>
    <property type="molecule type" value="Genomic_DNA"/>
</dbReference>
<dbReference type="SUPFAM" id="SSF55486">
    <property type="entry name" value="Metalloproteases ('zincins'), catalytic domain"/>
    <property type="match status" value="1"/>
</dbReference>
<keyword evidence="5" id="KW-0378">Hydrolase</keyword>
<dbReference type="SMART" id="SM01351">
    <property type="entry name" value="Aspzincin_M35"/>
    <property type="match status" value="1"/>
</dbReference>
<sequence>MPGKHALPTKVSHLSSPKEIFQVVGENSTRRTLGQTERSNLESNSYKMKWGRLKFPAQKDTSLDEPSAPVDPVVKGGTKAQRKATKDAHRVAYSVVKASILDLKENQERAKTWFGIGHTGIAINVFERMEEIVKIDKITYVFGGKYCHQDTLAYTYYDTRKIILCNGYEKAEKLSGFDSKMGILTHELSHALTRTDDKVFGVSKCKKLAKRAPGRAVKNADNYEYFAESLYSSLK</sequence>
<dbReference type="Gene3D" id="3.40.390.10">
    <property type="entry name" value="Collagenase (Catalytic Domain)"/>
    <property type="match status" value="1"/>
</dbReference>
<reference evidence="10 11" key="1">
    <citation type="submission" date="2022-05" db="EMBL/GenBank/DDBJ databases">
        <authorList>
            <consortium name="Genoscope - CEA"/>
            <person name="William W."/>
        </authorList>
    </citation>
    <scope>NUCLEOTIDE SEQUENCE [LARGE SCALE GENOMIC DNA]</scope>
</reference>
<evidence type="ECO:0000256" key="6">
    <source>
        <dbReference type="ARBA" id="ARBA00022833"/>
    </source>
</evidence>
<evidence type="ECO:0000313" key="11">
    <source>
        <dbReference type="Proteomes" id="UP001159405"/>
    </source>
</evidence>
<protein>
    <recommendedName>
        <fullName evidence="9">Lysine-specific metallo-endopeptidase domain-containing protein</fullName>
    </recommendedName>
</protein>
<keyword evidence="7" id="KW-0482">Metalloprotease</keyword>
<evidence type="ECO:0000256" key="4">
    <source>
        <dbReference type="ARBA" id="ARBA00022723"/>
    </source>
</evidence>
<evidence type="ECO:0000256" key="2">
    <source>
        <dbReference type="ARBA" id="ARBA00010279"/>
    </source>
</evidence>
<proteinExistence type="inferred from homology"/>
<feature type="domain" description="Lysine-specific metallo-endopeptidase" evidence="9">
    <location>
        <begin position="101"/>
        <end position="228"/>
    </location>
</feature>
<keyword evidence="6" id="KW-0862">Zinc</keyword>
<dbReference type="InterPro" id="IPR029463">
    <property type="entry name" value="Lys_MEP"/>
</dbReference>
<keyword evidence="4" id="KW-0479">Metal-binding</keyword>
<evidence type="ECO:0000256" key="7">
    <source>
        <dbReference type="ARBA" id="ARBA00023049"/>
    </source>
</evidence>
<evidence type="ECO:0000313" key="10">
    <source>
        <dbReference type="EMBL" id="CAH3106003.1"/>
    </source>
</evidence>
<evidence type="ECO:0000259" key="9">
    <source>
        <dbReference type="SMART" id="SM01351"/>
    </source>
</evidence>
<dbReference type="InterPro" id="IPR024079">
    <property type="entry name" value="MetalloPept_cat_dom_sf"/>
</dbReference>
<evidence type="ECO:0000256" key="5">
    <source>
        <dbReference type="ARBA" id="ARBA00022801"/>
    </source>
</evidence>
<comment type="caution">
    <text evidence="10">The sequence shown here is derived from an EMBL/GenBank/DDBJ whole genome shotgun (WGS) entry which is preliminary data.</text>
</comment>
<feature type="region of interest" description="Disordered" evidence="8">
    <location>
        <begin position="59"/>
        <end position="81"/>
    </location>
</feature>
<gene>
    <name evidence="10" type="ORF">PLOB_00013954</name>
</gene>
<evidence type="ECO:0000256" key="8">
    <source>
        <dbReference type="SAM" id="MobiDB-lite"/>
    </source>
</evidence>
<evidence type="ECO:0000256" key="3">
    <source>
        <dbReference type="ARBA" id="ARBA00022670"/>
    </source>
</evidence>
<organism evidence="10 11">
    <name type="scientific">Porites lobata</name>
    <dbReference type="NCBI Taxonomy" id="104759"/>
    <lineage>
        <taxon>Eukaryota</taxon>
        <taxon>Metazoa</taxon>
        <taxon>Cnidaria</taxon>
        <taxon>Anthozoa</taxon>
        <taxon>Hexacorallia</taxon>
        <taxon>Scleractinia</taxon>
        <taxon>Fungiina</taxon>
        <taxon>Poritidae</taxon>
        <taxon>Porites</taxon>
    </lineage>
</organism>
<dbReference type="PANTHER" id="PTHR37016">
    <property type="match status" value="1"/>
</dbReference>
<accession>A0ABN8NGE0</accession>
<name>A0ABN8NGE0_9CNID</name>
<comment type="cofactor">
    <cofactor evidence="1">
        <name>Zn(2+)</name>
        <dbReference type="ChEBI" id="CHEBI:29105"/>
    </cofactor>
</comment>
<dbReference type="PANTHER" id="PTHR37016:SF3">
    <property type="entry name" value="NEUTRAL PROTEASE 2-RELATED"/>
    <property type="match status" value="1"/>
</dbReference>
<comment type="similarity">
    <text evidence="2">Belongs to the peptidase M35 family.</text>
</comment>
<dbReference type="InterPro" id="IPR050414">
    <property type="entry name" value="Fungal_M35_metalloproteases"/>
</dbReference>
<keyword evidence="11" id="KW-1185">Reference proteome</keyword>
<evidence type="ECO:0000256" key="1">
    <source>
        <dbReference type="ARBA" id="ARBA00001947"/>
    </source>
</evidence>
<keyword evidence="3" id="KW-0645">Protease</keyword>
<dbReference type="Proteomes" id="UP001159405">
    <property type="component" value="Unassembled WGS sequence"/>
</dbReference>
<dbReference type="Pfam" id="PF14521">
    <property type="entry name" value="Aspzincin_M35"/>
    <property type="match status" value="1"/>
</dbReference>